<dbReference type="PANTHER" id="PTHR43280:SF2">
    <property type="entry name" value="HTH-TYPE TRANSCRIPTIONAL REGULATOR EXSA"/>
    <property type="match status" value="1"/>
</dbReference>
<gene>
    <name evidence="5" type="ORF">D7V94_03285</name>
</gene>
<sequence length="302" mass="34612">MIDISRLSPIDPYVRMMKLQKEASFSGKWEDIDNVFTYIAVGNADFIVNGISYHLHAGNIIIIPPYMTHVIISNSMEPFVQYLMHFDFYECPERKGLVHKNMLEEQQPVIPERECVLDDNVIISEIPEAERNQIVLRYLNLLQEFNEERPGKELIMKAGCIELLVNALRNRIEVKEKSSRKKSKSWIHIENAMEYIMNADLSEDLTNESIAGAIGVSANYLTSIFQMYLGIPLHKYIVNVRIEHAQQLLLSGKVNVTEAADLTGFSSIHVFSKTFKSIMGISPSQFMNETVTKKKEVNFYVD</sequence>
<evidence type="ECO:0000313" key="6">
    <source>
        <dbReference type="Proteomes" id="UP000280696"/>
    </source>
</evidence>
<dbReference type="Gene3D" id="1.10.10.60">
    <property type="entry name" value="Homeodomain-like"/>
    <property type="match status" value="2"/>
</dbReference>
<dbReference type="OrthoDB" id="9772063at2"/>
<evidence type="ECO:0000256" key="3">
    <source>
        <dbReference type="ARBA" id="ARBA00023163"/>
    </source>
</evidence>
<keyword evidence="2" id="KW-0238">DNA-binding</keyword>
<evidence type="ECO:0000259" key="4">
    <source>
        <dbReference type="PROSITE" id="PS01124"/>
    </source>
</evidence>
<keyword evidence="3" id="KW-0804">Transcription</keyword>
<dbReference type="PROSITE" id="PS01124">
    <property type="entry name" value="HTH_ARAC_FAMILY_2"/>
    <property type="match status" value="1"/>
</dbReference>
<keyword evidence="1" id="KW-0805">Transcription regulation</keyword>
<dbReference type="Gene3D" id="2.60.120.10">
    <property type="entry name" value="Jelly Rolls"/>
    <property type="match status" value="1"/>
</dbReference>
<dbReference type="GO" id="GO:0003700">
    <property type="term" value="F:DNA-binding transcription factor activity"/>
    <property type="evidence" value="ECO:0007669"/>
    <property type="project" value="InterPro"/>
</dbReference>
<evidence type="ECO:0000256" key="2">
    <source>
        <dbReference type="ARBA" id="ARBA00023125"/>
    </source>
</evidence>
<evidence type="ECO:0000256" key="1">
    <source>
        <dbReference type="ARBA" id="ARBA00023015"/>
    </source>
</evidence>
<reference evidence="5 6" key="1">
    <citation type="submission" date="2018-09" db="EMBL/GenBank/DDBJ databases">
        <title>Murine metabolic-syndrome-specific gut microbial biobank.</title>
        <authorList>
            <person name="Liu C."/>
        </authorList>
    </citation>
    <scope>NUCLEOTIDE SEQUENCE [LARGE SCALE GENOMIC DNA]</scope>
    <source>
        <strain evidence="5 6">0.1xD8-82</strain>
    </source>
</reference>
<comment type="caution">
    <text evidence="5">The sequence shown here is derived from an EMBL/GenBank/DDBJ whole genome shotgun (WGS) entry which is preliminary data.</text>
</comment>
<organism evidence="5 6">
    <name type="scientific">Parablautia intestinalis</name>
    <dbReference type="NCBI Taxonomy" id="2320100"/>
    <lineage>
        <taxon>Bacteria</taxon>
        <taxon>Bacillati</taxon>
        <taxon>Bacillota</taxon>
        <taxon>Clostridia</taxon>
        <taxon>Lachnospirales</taxon>
        <taxon>Lachnospiraceae</taxon>
        <taxon>Parablautia</taxon>
    </lineage>
</organism>
<dbReference type="InterPro" id="IPR014710">
    <property type="entry name" value="RmlC-like_jellyroll"/>
</dbReference>
<dbReference type="PANTHER" id="PTHR43280">
    <property type="entry name" value="ARAC-FAMILY TRANSCRIPTIONAL REGULATOR"/>
    <property type="match status" value="1"/>
</dbReference>
<accession>A0A3A9B1T3</accession>
<dbReference type="SUPFAM" id="SSF51215">
    <property type="entry name" value="Regulatory protein AraC"/>
    <property type="match status" value="1"/>
</dbReference>
<dbReference type="Proteomes" id="UP000280696">
    <property type="component" value="Unassembled WGS sequence"/>
</dbReference>
<evidence type="ECO:0000313" key="5">
    <source>
        <dbReference type="EMBL" id="RKI93711.1"/>
    </source>
</evidence>
<feature type="domain" description="HTH araC/xylS-type" evidence="4">
    <location>
        <begin position="191"/>
        <end position="289"/>
    </location>
</feature>
<dbReference type="InterPro" id="IPR018060">
    <property type="entry name" value="HTH_AraC"/>
</dbReference>
<protein>
    <submittedName>
        <fullName evidence="5">AraC family transcriptional regulator</fullName>
    </submittedName>
</protein>
<dbReference type="PROSITE" id="PS00041">
    <property type="entry name" value="HTH_ARAC_FAMILY_1"/>
    <property type="match status" value="1"/>
</dbReference>
<dbReference type="GO" id="GO:0043565">
    <property type="term" value="F:sequence-specific DNA binding"/>
    <property type="evidence" value="ECO:0007669"/>
    <property type="project" value="InterPro"/>
</dbReference>
<name>A0A3A9B1T3_9FIRM</name>
<dbReference type="InterPro" id="IPR009057">
    <property type="entry name" value="Homeodomain-like_sf"/>
</dbReference>
<keyword evidence="6" id="KW-1185">Reference proteome</keyword>
<dbReference type="InterPro" id="IPR037923">
    <property type="entry name" value="HTH-like"/>
</dbReference>
<proteinExistence type="predicted"/>
<dbReference type="InterPro" id="IPR018062">
    <property type="entry name" value="HTH_AraC-typ_CS"/>
</dbReference>
<dbReference type="SUPFAM" id="SSF46689">
    <property type="entry name" value="Homeodomain-like"/>
    <property type="match status" value="1"/>
</dbReference>
<dbReference type="RefSeq" id="WP_120466707.1">
    <property type="nucleotide sequence ID" value="NZ_RAYQ01000002.1"/>
</dbReference>
<dbReference type="Pfam" id="PF12833">
    <property type="entry name" value="HTH_18"/>
    <property type="match status" value="1"/>
</dbReference>
<dbReference type="AlphaFoldDB" id="A0A3A9B1T3"/>
<dbReference type="SMART" id="SM00342">
    <property type="entry name" value="HTH_ARAC"/>
    <property type="match status" value="1"/>
</dbReference>
<dbReference type="EMBL" id="RAYQ01000002">
    <property type="protein sequence ID" value="RKI93711.1"/>
    <property type="molecule type" value="Genomic_DNA"/>
</dbReference>